<gene>
    <name evidence="1" type="ORF">MiSe_68790</name>
</gene>
<comment type="caution">
    <text evidence="1">The sequence shown here is derived from an EMBL/GenBank/DDBJ whole genome shotgun (WGS) entry which is preliminary data.</text>
</comment>
<protein>
    <submittedName>
        <fullName evidence="1">Uncharacterized protein</fullName>
    </submittedName>
</protein>
<evidence type="ECO:0000313" key="2">
    <source>
        <dbReference type="Proteomes" id="UP001050975"/>
    </source>
</evidence>
<dbReference type="Proteomes" id="UP001050975">
    <property type="component" value="Unassembled WGS sequence"/>
</dbReference>
<name>A0AAV3XJJ3_9CYAN</name>
<evidence type="ECO:0000313" key="1">
    <source>
        <dbReference type="EMBL" id="GET42065.1"/>
    </source>
</evidence>
<accession>A0AAV3XJJ3</accession>
<keyword evidence="2" id="KW-1185">Reference proteome</keyword>
<dbReference type="EMBL" id="BLAY01000147">
    <property type="protein sequence ID" value="GET42065.1"/>
    <property type="molecule type" value="Genomic_DNA"/>
</dbReference>
<proteinExistence type="predicted"/>
<dbReference type="RefSeq" id="WP_226589015.1">
    <property type="nucleotide sequence ID" value="NZ_BLAY01000147.1"/>
</dbReference>
<reference evidence="1" key="1">
    <citation type="submission" date="2019-10" db="EMBL/GenBank/DDBJ databases">
        <title>Draft genome sequece of Microseira wollei NIES-4236.</title>
        <authorList>
            <person name="Yamaguchi H."/>
            <person name="Suzuki S."/>
            <person name="Kawachi M."/>
        </authorList>
    </citation>
    <scope>NUCLEOTIDE SEQUENCE</scope>
    <source>
        <strain evidence="1">NIES-4236</strain>
    </source>
</reference>
<organism evidence="1 2">
    <name type="scientific">Microseira wollei NIES-4236</name>
    <dbReference type="NCBI Taxonomy" id="2530354"/>
    <lineage>
        <taxon>Bacteria</taxon>
        <taxon>Bacillati</taxon>
        <taxon>Cyanobacteriota</taxon>
        <taxon>Cyanophyceae</taxon>
        <taxon>Oscillatoriophycideae</taxon>
        <taxon>Aerosakkonematales</taxon>
        <taxon>Aerosakkonemataceae</taxon>
        <taxon>Microseira</taxon>
    </lineage>
</organism>
<sequence>MTGKKCLTPERTAQRIAKNKLMEERAAAVKERWEKLNAESANSRNRKSPLVEFVDDLVHRPPNVEQMRQIKQLLLEEQQSIAQLITLIDKYLANKN</sequence>
<dbReference type="AlphaFoldDB" id="A0AAV3XJJ3"/>